<dbReference type="InterPro" id="IPR036338">
    <property type="entry name" value="Aha1"/>
</dbReference>
<dbReference type="SUPFAM" id="SSF55961">
    <property type="entry name" value="Bet v1-like"/>
    <property type="match status" value="1"/>
</dbReference>
<comment type="caution">
    <text evidence="3">The sequence shown here is derived from an EMBL/GenBank/DDBJ whole genome shotgun (WGS) entry which is preliminary data.</text>
</comment>
<accession>A0ABD1Z0U1</accession>
<dbReference type="SMART" id="SM01000">
    <property type="entry name" value="Aha1_N"/>
    <property type="match status" value="1"/>
</dbReference>
<dbReference type="EMBL" id="JBHFFA010000002">
    <property type="protein sequence ID" value="KAL2641411.1"/>
    <property type="molecule type" value="Genomic_DNA"/>
</dbReference>
<proteinExistence type="inferred from homology"/>
<keyword evidence="4" id="KW-1185">Reference proteome</keyword>
<dbReference type="PANTHER" id="PTHR13009:SF8">
    <property type="entry name" value="AHA1 DOMAIN-CONTAINING PROTEIN"/>
    <property type="match status" value="1"/>
</dbReference>
<dbReference type="Proteomes" id="UP001605036">
    <property type="component" value="Unassembled WGS sequence"/>
</dbReference>
<dbReference type="SUPFAM" id="SSF103111">
    <property type="entry name" value="Activator of Hsp90 ATPase, Aha1"/>
    <property type="match status" value="1"/>
</dbReference>
<evidence type="ECO:0000313" key="4">
    <source>
        <dbReference type="Proteomes" id="UP001605036"/>
    </source>
</evidence>
<dbReference type="AlphaFoldDB" id="A0ABD1Z0U1"/>
<dbReference type="InterPro" id="IPR013538">
    <property type="entry name" value="ASHA1/2-like_C"/>
</dbReference>
<name>A0ABD1Z0U1_9MARC</name>
<dbReference type="Pfam" id="PF08327">
    <property type="entry name" value="AHSA1"/>
    <property type="match status" value="1"/>
</dbReference>
<dbReference type="InterPro" id="IPR015310">
    <property type="entry name" value="AHSA1-like_N"/>
</dbReference>
<reference evidence="3 4" key="1">
    <citation type="submission" date="2024-09" db="EMBL/GenBank/DDBJ databases">
        <title>Chromosome-scale assembly of Riccia fluitans.</title>
        <authorList>
            <person name="Paukszto L."/>
            <person name="Sawicki J."/>
            <person name="Karawczyk K."/>
            <person name="Piernik-Szablinska J."/>
            <person name="Szczecinska M."/>
            <person name="Mazdziarz M."/>
        </authorList>
    </citation>
    <scope>NUCLEOTIDE SEQUENCE [LARGE SCALE GENOMIC DNA]</scope>
    <source>
        <strain evidence="3">Rf_01</strain>
        <tissue evidence="3">Aerial parts of the thallus</tissue>
    </source>
</reference>
<sequence length="350" mass="39498">MAKFGEGDKRWIVEERKDGTNVHNWHWSEKDCLEWSKKRLEELLNDVTILSGEGGLWIRTTTVESVAGEAYVNIRKGKIIPGYELKVRVSWTGEAKDGSGNLVSKVEGKVEFPYIADENAGEDPEMKIIVLDETPIGQRMKDAFHAKGKSIVLERVTTFVKEIAAGGPAKDELEGKGAPVKGVKGKTSEKSEKEVALEKPVVAPVKEKVKEGFKNISVVERFHCRPRDLYNTLLDENRWKGFTQSKATISKEVGGSFTLFDGAITGVNLELQEDKLIKWKWRFNSWADGHFSHVQLKFEEPEIGVTVVRLLHTDVPEEDRYGNATVVENTERGWRDLIFHKIRAVFGYGL</sequence>
<evidence type="ECO:0000313" key="3">
    <source>
        <dbReference type="EMBL" id="KAL2641411.1"/>
    </source>
</evidence>
<dbReference type="Gene3D" id="3.15.10.20">
    <property type="entry name" value="Activator of Hsp90 ATPase Aha1, N-terminal domain"/>
    <property type="match status" value="1"/>
</dbReference>
<dbReference type="InterPro" id="IPR023393">
    <property type="entry name" value="START-like_dom_sf"/>
</dbReference>
<evidence type="ECO:0000256" key="1">
    <source>
        <dbReference type="ARBA" id="ARBA00006817"/>
    </source>
</evidence>
<comment type="similarity">
    <text evidence="1">Belongs to the AHA1 family.</text>
</comment>
<organism evidence="3 4">
    <name type="scientific">Riccia fluitans</name>
    <dbReference type="NCBI Taxonomy" id="41844"/>
    <lineage>
        <taxon>Eukaryota</taxon>
        <taxon>Viridiplantae</taxon>
        <taxon>Streptophyta</taxon>
        <taxon>Embryophyta</taxon>
        <taxon>Marchantiophyta</taxon>
        <taxon>Marchantiopsida</taxon>
        <taxon>Marchantiidae</taxon>
        <taxon>Marchantiales</taxon>
        <taxon>Ricciaceae</taxon>
        <taxon>Riccia</taxon>
    </lineage>
</organism>
<dbReference type="Pfam" id="PF09229">
    <property type="entry name" value="Aha1_N"/>
    <property type="match status" value="1"/>
</dbReference>
<dbReference type="CDD" id="cd08892">
    <property type="entry name" value="SRPBCC_Aha1"/>
    <property type="match status" value="1"/>
</dbReference>
<dbReference type="Gene3D" id="3.30.530.20">
    <property type="match status" value="1"/>
</dbReference>
<feature type="domain" description="Activator of Hsp90 ATPase AHSA1-like N-terminal" evidence="2">
    <location>
        <begin position="29"/>
        <end position="165"/>
    </location>
</feature>
<protein>
    <recommendedName>
        <fullName evidence="2">Activator of Hsp90 ATPase AHSA1-like N-terminal domain-containing protein</fullName>
    </recommendedName>
</protein>
<gene>
    <name evidence="3" type="ORF">R1flu_008998</name>
</gene>
<dbReference type="PANTHER" id="PTHR13009">
    <property type="entry name" value="HEAT SHOCK PROTEIN 90 HSP90 CO-CHAPERONE AHA-1"/>
    <property type="match status" value="1"/>
</dbReference>
<evidence type="ECO:0000259" key="2">
    <source>
        <dbReference type="SMART" id="SM01000"/>
    </source>
</evidence>